<organism evidence="3 4">
    <name type="scientific">Alkaliphilus oremlandii (strain OhILAs)</name>
    <name type="common">Clostridium oremlandii (strain OhILAs)</name>
    <dbReference type="NCBI Taxonomy" id="350688"/>
    <lineage>
        <taxon>Bacteria</taxon>
        <taxon>Bacillati</taxon>
        <taxon>Bacillota</taxon>
        <taxon>Clostridia</taxon>
        <taxon>Peptostreptococcales</taxon>
        <taxon>Natronincolaceae</taxon>
        <taxon>Alkaliphilus</taxon>
    </lineage>
</organism>
<dbReference type="GO" id="GO:0030976">
    <property type="term" value="F:thiamine pyrophosphate binding"/>
    <property type="evidence" value="ECO:0007669"/>
    <property type="project" value="TreeGrafter"/>
</dbReference>
<dbReference type="Gene3D" id="3.40.190.10">
    <property type="entry name" value="Periplasmic binding protein-like II"/>
    <property type="match status" value="2"/>
</dbReference>
<dbReference type="GO" id="GO:0030288">
    <property type="term" value="C:outer membrane-bounded periplasmic space"/>
    <property type="evidence" value="ECO:0007669"/>
    <property type="project" value="TreeGrafter"/>
</dbReference>
<keyword evidence="4" id="KW-1185">Reference proteome</keyword>
<dbReference type="KEGG" id="aoe:Clos_0147"/>
<evidence type="ECO:0000256" key="1">
    <source>
        <dbReference type="ARBA" id="ARBA00022729"/>
    </source>
</evidence>
<feature type="domain" description="DUF1858" evidence="2">
    <location>
        <begin position="7"/>
        <end position="62"/>
    </location>
</feature>
<dbReference type="Pfam" id="PF08984">
    <property type="entry name" value="DUF1858"/>
    <property type="match status" value="1"/>
</dbReference>
<dbReference type="AlphaFoldDB" id="A8MFS5"/>
<sequence>MNKYFDIKDKIYDITEKYPETIDIFVANDFSQFADKNMRKSLGKSISLDMACTSKKVNVELFEQKLVDAIEQNRASKDGSLVMAEKPQHADIRIDGVLPCPVKIPMLEGFEAWLKENEGRFNFTIDYELKSANLGLDFIKERIESGDESNLSDLFMSAGFDLFFDKNLMGQFKEKGVFEDITGIDQLNKDFDNEYIDLKDPLKQYTIVGVVPAIFMVNTEELKGREMPKSWEDLLKPEFESSISIPMRDLDMFNALLLNIYKKFGEEGVAKLGRSLLKSMHPAEMVKAHTKKSEFNMPAITVMPYFFTRMVQENSPMKPVWPEDGAIISPIFLLSKKDSKERIKPFVDFFFSKEIGEILSFNGKMPSTHPAVDNGLSEEQKFMWVGWDFINSNDIGGLIKKCEQLFNGVYEL</sequence>
<keyword evidence="1" id="KW-0732">Signal</keyword>
<dbReference type="HOGENOM" id="CLU_055408_0_0_9"/>
<dbReference type="Proteomes" id="UP000000269">
    <property type="component" value="Chromosome"/>
</dbReference>
<gene>
    <name evidence="3" type="ordered locus">Clos_0147</name>
</gene>
<evidence type="ECO:0000313" key="4">
    <source>
        <dbReference type="Proteomes" id="UP000000269"/>
    </source>
</evidence>
<dbReference type="InterPro" id="IPR038062">
    <property type="entry name" value="ScdA-like_N_sf"/>
</dbReference>
<dbReference type="eggNOG" id="COG1840">
    <property type="taxonomic scope" value="Bacteria"/>
</dbReference>
<dbReference type="OrthoDB" id="9766989at2"/>
<dbReference type="STRING" id="350688.Clos_0147"/>
<dbReference type="Pfam" id="PF13343">
    <property type="entry name" value="SBP_bac_6"/>
    <property type="match status" value="1"/>
</dbReference>
<name>A8MFS5_ALKOO</name>
<proteinExistence type="predicted"/>
<dbReference type="PANTHER" id="PTHR30006">
    <property type="entry name" value="THIAMINE-BINDING PERIPLASMIC PROTEIN-RELATED"/>
    <property type="match status" value="1"/>
</dbReference>
<protein>
    <recommendedName>
        <fullName evidence="2">DUF1858 domain-containing protein</fullName>
    </recommendedName>
</protein>
<dbReference type="EMBL" id="CP000853">
    <property type="protein sequence ID" value="ABW17714.1"/>
    <property type="molecule type" value="Genomic_DNA"/>
</dbReference>
<dbReference type="SUPFAM" id="SSF53850">
    <property type="entry name" value="Periplasmic binding protein-like II"/>
    <property type="match status" value="1"/>
</dbReference>
<accession>A8MFS5</accession>
<dbReference type="PANTHER" id="PTHR30006:SF2">
    <property type="entry name" value="ABC TRANSPORTER SUBSTRATE-BINDING PROTEIN"/>
    <property type="match status" value="1"/>
</dbReference>
<dbReference type="Gene3D" id="1.10.3910.10">
    <property type="entry name" value="SP0561-like"/>
    <property type="match status" value="1"/>
</dbReference>
<reference evidence="4" key="1">
    <citation type="submission" date="2007-10" db="EMBL/GenBank/DDBJ databases">
        <title>Complete genome of Alkaliphilus oremlandii OhILAs.</title>
        <authorList>
            <person name="Copeland A."/>
            <person name="Lucas S."/>
            <person name="Lapidus A."/>
            <person name="Barry K."/>
            <person name="Detter J.C."/>
            <person name="Glavina del Rio T."/>
            <person name="Hammon N."/>
            <person name="Israni S."/>
            <person name="Dalin E."/>
            <person name="Tice H."/>
            <person name="Pitluck S."/>
            <person name="Chain P."/>
            <person name="Malfatti S."/>
            <person name="Shin M."/>
            <person name="Vergez L."/>
            <person name="Schmutz J."/>
            <person name="Larimer F."/>
            <person name="Land M."/>
            <person name="Hauser L."/>
            <person name="Kyrpides N."/>
            <person name="Mikhailova N."/>
            <person name="Stolz J.F."/>
            <person name="Dawson A."/>
            <person name="Fisher E."/>
            <person name="Crable B."/>
            <person name="Perera E."/>
            <person name="Lisak J."/>
            <person name="Ranganathan M."/>
            <person name="Basu P."/>
            <person name="Richardson P."/>
        </authorList>
    </citation>
    <scope>NUCLEOTIDE SEQUENCE [LARGE SCALE GENOMIC DNA]</scope>
    <source>
        <strain evidence="4">OhILAs</strain>
    </source>
</reference>
<dbReference type="InterPro" id="IPR015077">
    <property type="entry name" value="DUF1858"/>
</dbReference>
<evidence type="ECO:0000313" key="3">
    <source>
        <dbReference type="EMBL" id="ABW17714.1"/>
    </source>
</evidence>
<dbReference type="RefSeq" id="WP_012158029.1">
    <property type="nucleotide sequence ID" value="NC_009922.1"/>
</dbReference>
<dbReference type="GO" id="GO:0015888">
    <property type="term" value="P:thiamine transport"/>
    <property type="evidence" value="ECO:0007669"/>
    <property type="project" value="TreeGrafter"/>
</dbReference>
<dbReference type="GO" id="GO:0030975">
    <property type="term" value="F:thiamine binding"/>
    <property type="evidence" value="ECO:0007669"/>
    <property type="project" value="TreeGrafter"/>
</dbReference>
<evidence type="ECO:0000259" key="2">
    <source>
        <dbReference type="Pfam" id="PF08984"/>
    </source>
</evidence>
<dbReference type="SUPFAM" id="SSF140683">
    <property type="entry name" value="SP0561-like"/>
    <property type="match status" value="1"/>
</dbReference>